<sequence length="333" mass="35913">MYSLSRRDSRKGETERNWYNAVENTFFRVTGVPTTPKVFGKVTADGHFCLSLVQIKKTIGLTRWDLRGKPLNGILGGSILEGKVAIITGGSRGMGECTARHFAKHGAQVIIADVLDDLGQAVAQDIGPSAQYVHCDISNESEMSNLVDTAIAQHGKLDIMFNNAGILDKPMKPNIVDNEKSTFEHVLSINTVGTFLATKHAARVMIPQRGGCIINTGSCVSVLGGLSSHAYVCSKFAVVGLVKNAAVELGKHGIRVNCISPHIIRTDLVKGFLDLDDEGIEKYYKHFGGKVLKSQDIADAALYLASDDAGYVSGHHLVVDGGYTIGNYDYGIF</sequence>
<dbReference type="InterPro" id="IPR002347">
    <property type="entry name" value="SDR_fam"/>
</dbReference>
<dbReference type="PRINTS" id="PR00081">
    <property type="entry name" value="GDHRDH"/>
</dbReference>
<dbReference type="Proteomes" id="UP001417504">
    <property type="component" value="Unassembled WGS sequence"/>
</dbReference>
<evidence type="ECO:0000256" key="1">
    <source>
        <dbReference type="ARBA" id="ARBA00006484"/>
    </source>
</evidence>
<dbReference type="PANTHER" id="PTHR43180:SF30">
    <property type="entry name" value="MOMILACTONE A SYNTHASE"/>
    <property type="match status" value="1"/>
</dbReference>
<evidence type="ECO:0000313" key="5">
    <source>
        <dbReference type="EMBL" id="KAK9153598.1"/>
    </source>
</evidence>
<evidence type="ECO:0000256" key="4">
    <source>
        <dbReference type="ARBA" id="ARBA00071098"/>
    </source>
</evidence>
<dbReference type="SUPFAM" id="SSF51735">
    <property type="entry name" value="NAD(P)-binding Rossmann-fold domains"/>
    <property type="match status" value="1"/>
</dbReference>
<dbReference type="FunFam" id="3.40.50.720:FF:000084">
    <property type="entry name" value="Short-chain dehydrogenase reductase"/>
    <property type="match status" value="1"/>
</dbReference>
<dbReference type="EC" id="1.1.1.331" evidence="3"/>
<protein>
    <recommendedName>
        <fullName evidence="4">Secoisolariciresinol dehydrogenase</fullName>
        <ecNumber evidence="3">1.1.1.331</ecNumber>
    </recommendedName>
</protein>
<comment type="similarity">
    <text evidence="1">Belongs to the short-chain dehydrogenases/reductases (SDR) family.</text>
</comment>
<dbReference type="Pfam" id="PF13561">
    <property type="entry name" value="adh_short_C2"/>
    <property type="match status" value="1"/>
</dbReference>
<keyword evidence="6" id="KW-1185">Reference proteome</keyword>
<comment type="caution">
    <text evidence="5">The sequence shown here is derived from an EMBL/GenBank/DDBJ whole genome shotgun (WGS) entry which is preliminary data.</text>
</comment>
<reference evidence="5 6" key="1">
    <citation type="submission" date="2024-01" db="EMBL/GenBank/DDBJ databases">
        <title>Genome assemblies of Stephania.</title>
        <authorList>
            <person name="Yang L."/>
        </authorList>
    </citation>
    <scope>NUCLEOTIDE SEQUENCE [LARGE SCALE GENOMIC DNA]</scope>
    <source>
        <strain evidence="5">QJT</strain>
        <tissue evidence="5">Leaf</tissue>
    </source>
</reference>
<organism evidence="5 6">
    <name type="scientific">Stephania japonica</name>
    <dbReference type="NCBI Taxonomy" id="461633"/>
    <lineage>
        <taxon>Eukaryota</taxon>
        <taxon>Viridiplantae</taxon>
        <taxon>Streptophyta</taxon>
        <taxon>Embryophyta</taxon>
        <taxon>Tracheophyta</taxon>
        <taxon>Spermatophyta</taxon>
        <taxon>Magnoliopsida</taxon>
        <taxon>Ranunculales</taxon>
        <taxon>Menispermaceae</taxon>
        <taxon>Menispermoideae</taxon>
        <taxon>Cissampelideae</taxon>
        <taxon>Stephania</taxon>
    </lineage>
</organism>
<gene>
    <name evidence="5" type="ORF">Sjap_001078</name>
</gene>
<proteinExistence type="inferred from homology"/>
<evidence type="ECO:0000313" key="6">
    <source>
        <dbReference type="Proteomes" id="UP001417504"/>
    </source>
</evidence>
<dbReference type="PRINTS" id="PR00080">
    <property type="entry name" value="SDRFAMILY"/>
</dbReference>
<dbReference type="InterPro" id="IPR036291">
    <property type="entry name" value="NAD(P)-bd_dom_sf"/>
</dbReference>
<dbReference type="InterPro" id="IPR020904">
    <property type="entry name" value="Sc_DH/Rdtase_CS"/>
</dbReference>
<dbReference type="EMBL" id="JBBNAE010000001">
    <property type="protein sequence ID" value="KAK9153598.1"/>
    <property type="molecule type" value="Genomic_DNA"/>
</dbReference>
<evidence type="ECO:0000256" key="3">
    <source>
        <dbReference type="ARBA" id="ARBA00066949"/>
    </source>
</evidence>
<dbReference type="GO" id="GO:0120529">
    <property type="term" value="F:secoisolariciresinol dehydrogenase activity"/>
    <property type="evidence" value="ECO:0007669"/>
    <property type="project" value="UniProtKB-EC"/>
</dbReference>
<name>A0AAP0KJA8_9MAGN</name>
<dbReference type="GO" id="GO:0009807">
    <property type="term" value="P:lignan biosynthetic process"/>
    <property type="evidence" value="ECO:0007669"/>
    <property type="project" value="UniProtKB-ARBA"/>
</dbReference>
<dbReference type="NCBIfam" id="NF005559">
    <property type="entry name" value="PRK07231.1"/>
    <property type="match status" value="1"/>
</dbReference>
<dbReference type="AlphaFoldDB" id="A0AAP0KJA8"/>
<dbReference type="Gene3D" id="3.40.50.720">
    <property type="entry name" value="NAD(P)-binding Rossmann-like Domain"/>
    <property type="match status" value="1"/>
</dbReference>
<dbReference type="PROSITE" id="PS00061">
    <property type="entry name" value="ADH_SHORT"/>
    <property type="match status" value="1"/>
</dbReference>
<keyword evidence="2" id="KW-0560">Oxidoreductase</keyword>
<dbReference type="PANTHER" id="PTHR43180">
    <property type="entry name" value="3-OXOACYL-(ACYL-CARRIER-PROTEIN) REDUCTASE (AFU_ORTHOLOGUE AFUA_6G11210)"/>
    <property type="match status" value="1"/>
</dbReference>
<accession>A0AAP0KJA8</accession>
<evidence type="ECO:0000256" key="2">
    <source>
        <dbReference type="ARBA" id="ARBA00023002"/>
    </source>
</evidence>